<evidence type="ECO:0000313" key="5">
    <source>
        <dbReference type="Proteomes" id="UP001327560"/>
    </source>
</evidence>
<evidence type="ECO:0000256" key="2">
    <source>
        <dbReference type="SAM" id="MobiDB-lite"/>
    </source>
</evidence>
<feature type="compositionally biased region" description="Basic and acidic residues" evidence="2">
    <location>
        <begin position="153"/>
        <end position="162"/>
    </location>
</feature>
<keyword evidence="3" id="KW-0812">Transmembrane</keyword>
<accession>A0AAQ3QC90</accession>
<dbReference type="EMBL" id="CP136893">
    <property type="protein sequence ID" value="WOL03838.1"/>
    <property type="molecule type" value="Genomic_DNA"/>
</dbReference>
<keyword evidence="3" id="KW-1133">Transmembrane helix</keyword>
<keyword evidence="5" id="KW-1185">Reference proteome</keyword>
<feature type="region of interest" description="Disordered" evidence="2">
    <location>
        <begin position="135"/>
        <end position="169"/>
    </location>
</feature>
<keyword evidence="1" id="KW-0175">Coiled coil</keyword>
<feature type="region of interest" description="Disordered" evidence="2">
    <location>
        <begin position="588"/>
        <end position="613"/>
    </location>
</feature>
<dbReference type="Proteomes" id="UP001327560">
    <property type="component" value="Chromosome 4"/>
</dbReference>
<dbReference type="PANTHER" id="PTHR33740:SF1">
    <property type="entry name" value="SLH DOMAIN PROTEIN"/>
    <property type="match status" value="1"/>
</dbReference>
<feature type="coiled-coil region" evidence="1">
    <location>
        <begin position="469"/>
        <end position="496"/>
    </location>
</feature>
<proteinExistence type="predicted"/>
<evidence type="ECO:0000256" key="3">
    <source>
        <dbReference type="SAM" id="Phobius"/>
    </source>
</evidence>
<feature type="compositionally biased region" description="Low complexity" evidence="2">
    <location>
        <begin position="1"/>
        <end position="14"/>
    </location>
</feature>
<keyword evidence="3" id="KW-0472">Membrane</keyword>
<gene>
    <name evidence="4" type="ORF">Cni_G12558</name>
</gene>
<organism evidence="4 5">
    <name type="scientific">Canna indica</name>
    <name type="common">Indian-shot</name>
    <dbReference type="NCBI Taxonomy" id="4628"/>
    <lineage>
        <taxon>Eukaryota</taxon>
        <taxon>Viridiplantae</taxon>
        <taxon>Streptophyta</taxon>
        <taxon>Embryophyta</taxon>
        <taxon>Tracheophyta</taxon>
        <taxon>Spermatophyta</taxon>
        <taxon>Magnoliopsida</taxon>
        <taxon>Liliopsida</taxon>
        <taxon>Zingiberales</taxon>
        <taxon>Cannaceae</taxon>
        <taxon>Canna</taxon>
    </lineage>
</organism>
<reference evidence="4 5" key="1">
    <citation type="submission" date="2023-10" db="EMBL/GenBank/DDBJ databases">
        <title>Chromosome-scale genome assembly provides insights into flower coloration mechanisms of Canna indica.</title>
        <authorList>
            <person name="Li C."/>
        </authorList>
    </citation>
    <scope>NUCLEOTIDE SEQUENCE [LARGE SCALE GENOMIC DNA]</scope>
    <source>
        <tissue evidence="4">Flower</tissue>
    </source>
</reference>
<feature type="region of interest" description="Disordered" evidence="2">
    <location>
        <begin position="1"/>
        <end position="32"/>
    </location>
</feature>
<protein>
    <recommendedName>
        <fullName evidence="6">SLH domain-containing protein</fullName>
    </recommendedName>
</protein>
<feature type="compositionally biased region" description="Polar residues" evidence="2">
    <location>
        <begin position="592"/>
        <end position="604"/>
    </location>
</feature>
<evidence type="ECO:0008006" key="6">
    <source>
        <dbReference type="Google" id="ProtNLM"/>
    </source>
</evidence>
<sequence>MGSSLPFSPSPLFSTEPTNRPPIITRLPQSSGPLLRCRSSPWKRSPPPALSSAEASWADLNGISNDGVGGWFLREPRFDELKDARPRLHIVGIGASAAILLTALTYFWSARKDFKFCFTVPFHAIHEKLMPAVSEKHPDNDTTPTLLEADEVSESKTEEEAKPMGNASSERQQLILPVAADAMQQEALSVLKKLKIMENDVSSDELCTRREFARWFVKANYLERNPKHKILPEAFVAGPVVTAFDDVSPDDPDFWCIQSLAEAGIVLSKLSALSSSSISDKGTSSDQEKFQFFPESLISRFDLLNWKALLDYSFSSEFDEKMLRTKVNFLDMSASRGASPHLLLDLMAGDYSITRRAFGNIRRLQPHKPVTKAQAAVVLTSGRMADAIHRELSRLEAENLSRLREEEEIRSELIQRGDIQRFWEEKIAIEQDRFCQVEKQLKVILLDLEDEKAAADGSLGEYVKEKASLDYQQQLLRSLKDEVDEMYDELSSERANFLSEQQNLGRCIADLCCKQNAVVEAKSILEAEKEAIRILRSWVEEEALQMRHRADILAQAALRWQYNGESEHLGTFSAEKAVLRWQYDGESEHSDTCSADSNNSNIVLESNGKKSVP</sequence>
<feature type="transmembrane region" description="Helical" evidence="3">
    <location>
        <begin position="88"/>
        <end position="108"/>
    </location>
</feature>
<evidence type="ECO:0000256" key="1">
    <source>
        <dbReference type="SAM" id="Coils"/>
    </source>
</evidence>
<evidence type="ECO:0000313" key="4">
    <source>
        <dbReference type="EMBL" id="WOL03838.1"/>
    </source>
</evidence>
<name>A0AAQ3QC90_9LILI</name>
<dbReference type="PANTHER" id="PTHR33740">
    <property type="entry name" value="GPI-ANCHORED ADHESIN-LIKE PROTEIN"/>
    <property type="match status" value="1"/>
</dbReference>
<dbReference type="AlphaFoldDB" id="A0AAQ3QC90"/>